<reference evidence="1" key="1">
    <citation type="submission" date="2022-07" db="EMBL/GenBank/DDBJ databases">
        <authorList>
            <person name="Trinca V."/>
            <person name="Uliana J.V.C."/>
            <person name="Torres T.T."/>
            <person name="Ward R.J."/>
            <person name="Monesi N."/>
        </authorList>
    </citation>
    <scope>NUCLEOTIDE SEQUENCE</scope>
    <source>
        <strain evidence="1">HSMRA1968</strain>
        <tissue evidence="1">Whole embryos</tissue>
    </source>
</reference>
<protein>
    <submittedName>
        <fullName evidence="1">Uncharacterized protein</fullName>
    </submittedName>
</protein>
<dbReference type="Proteomes" id="UP001151699">
    <property type="component" value="Chromosome B"/>
</dbReference>
<accession>A0A9Q0N860</accession>
<evidence type="ECO:0000313" key="1">
    <source>
        <dbReference type="EMBL" id="KAJ6644394.1"/>
    </source>
</evidence>
<organism evidence="1 2">
    <name type="scientific">Pseudolycoriella hygida</name>
    <dbReference type="NCBI Taxonomy" id="35572"/>
    <lineage>
        <taxon>Eukaryota</taxon>
        <taxon>Metazoa</taxon>
        <taxon>Ecdysozoa</taxon>
        <taxon>Arthropoda</taxon>
        <taxon>Hexapoda</taxon>
        <taxon>Insecta</taxon>
        <taxon>Pterygota</taxon>
        <taxon>Neoptera</taxon>
        <taxon>Endopterygota</taxon>
        <taxon>Diptera</taxon>
        <taxon>Nematocera</taxon>
        <taxon>Sciaroidea</taxon>
        <taxon>Sciaridae</taxon>
        <taxon>Pseudolycoriella</taxon>
    </lineage>
</organism>
<keyword evidence="2" id="KW-1185">Reference proteome</keyword>
<dbReference type="AlphaFoldDB" id="A0A9Q0N860"/>
<name>A0A9Q0N860_9DIPT</name>
<comment type="caution">
    <text evidence="1">The sequence shown here is derived from an EMBL/GenBank/DDBJ whole genome shotgun (WGS) entry which is preliminary data.</text>
</comment>
<evidence type="ECO:0000313" key="2">
    <source>
        <dbReference type="Proteomes" id="UP001151699"/>
    </source>
</evidence>
<dbReference type="EMBL" id="WJQU01000002">
    <property type="protein sequence ID" value="KAJ6644394.1"/>
    <property type="molecule type" value="Genomic_DNA"/>
</dbReference>
<proteinExistence type="predicted"/>
<gene>
    <name evidence="1" type="ORF">Bhyg_09363</name>
</gene>
<sequence>MCATRLKDCNSLYVFAAKEDNKKVDEAEGSMRVFECVRTEKNCDYFLDTSLNSYIFSHKTRADVADPNQSMKNACCPPILQ</sequence>